<keyword evidence="2" id="KW-1185">Reference proteome</keyword>
<dbReference type="OrthoDB" id="6239008at2759"/>
<dbReference type="Proteomes" id="UP000054324">
    <property type="component" value="Unassembled WGS sequence"/>
</dbReference>
<protein>
    <submittedName>
        <fullName evidence="1">Uncharacterized protein</fullName>
    </submittedName>
</protein>
<dbReference type="KEGG" id="ovi:T265_06205"/>
<dbReference type="EMBL" id="KL596744">
    <property type="protein sequence ID" value="KER26561.1"/>
    <property type="molecule type" value="Genomic_DNA"/>
</dbReference>
<gene>
    <name evidence="1" type="ORF">T265_06205</name>
</gene>
<evidence type="ECO:0000313" key="2">
    <source>
        <dbReference type="Proteomes" id="UP000054324"/>
    </source>
</evidence>
<dbReference type="CTD" id="20320387"/>
<dbReference type="AlphaFoldDB" id="A0A074ZH05"/>
<reference evidence="1 2" key="1">
    <citation type="submission" date="2013-11" db="EMBL/GenBank/DDBJ databases">
        <title>Opisthorchis viverrini - life in the bile duct.</title>
        <authorList>
            <person name="Young N.D."/>
            <person name="Nagarajan N."/>
            <person name="Lin S.J."/>
            <person name="Korhonen P.K."/>
            <person name="Jex A.R."/>
            <person name="Hall R.S."/>
            <person name="Safavi-Hemami H."/>
            <person name="Kaewkong W."/>
            <person name="Bertrand D."/>
            <person name="Gao S."/>
            <person name="Seet Q."/>
            <person name="Wongkham S."/>
            <person name="Teh B.T."/>
            <person name="Wongkham C."/>
            <person name="Intapan P.M."/>
            <person name="Maleewong W."/>
            <person name="Yang X."/>
            <person name="Hu M."/>
            <person name="Wang Z."/>
            <person name="Hofmann A."/>
            <person name="Sternberg P.W."/>
            <person name="Tan P."/>
            <person name="Wang J."/>
            <person name="Gasser R.B."/>
        </authorList>
    </citation>
    <scope>NUCLEOTIDE SEQUENCE [LARGE SCALE GENOMIC DNA]</scope>
</reference>
<evidence type="ECO:0000313" key="1">
    <source>
        <dbReference type="EMBL" id="KER26561.1"/>
    </source>
</evidence>
<dbReference type="RefSeq" id="XP_009169677.1">
    <property type="nucleotide sequence ID" value="XM_009171413.1"/>
</dbReference>
<organism evidence="1 2">
    <name type="scientific">Opisthorchis viverrini</name>
    <name type="common">Southeast Asian liver fluke</name>
    <dbReference type="NCBI Taxonomy" id="6198"/>
    <lineage>
        <taxon>Eukaryota</taxon>
        <taxon>Metazoa</taxon>
        <taxon>Spiralia</taxon>
        <taxon>Lophotrochozoa</taxon>
        <taxon>Platyhelminthes</taxon>
        <taxon>Trematoda</taxon>
        <taxon>Digenea</taxon>
        <taxon>Opisthorchiida</taxon>
        <taxon>Opisthorchiata</taxon>
        <taxon>Opisthorchiidae</taxon>
        <taxon>Opisthorchis</taxon>
    </lineage>
</organism>
<name>A0A074ZH05_OPIVI</name>
<dbReference type="GeneID" id="20320387"/>
<accession>A0A074ZH05</accession>
<proteinExistence type="predicted"/>
<sequence>MIDPQQRNLETADKEQQNQRENDVQLRWQEVIDKGGEGAPEWMKEAAARRKAAQEKESTLAPWIKELKLKNKDLARKAGHL</sequence>